<accession>A0A848C0K1</accession>
<feature type="coiled-coil region" evidence="1">
    <location>
        <begin position="523"/>
        <end position="551"/>
    </location>
</feature>
<evidence type="ECO:0000256" key="1">
    <source>
        <dbReference type="SAM" id="Coils"/>
    </source>
</evidence>
<dbReference type="EMBL" id="JABAFG010000015">
    <property type="protein sequence ID" value="NME28839.1"/>
    <property type="molecule type" value="Genomic_DNA"/>
</dbReference>
<evidence type="ECO:0000256" key="2">
    <source>
        <dbReference type="SAM" id="MobiDB-lite"/>
    </source>
</evidence>
<feature type="coiled-coil region" evidence="1">
    <location>
        <begin position="1500"/>
        <end position="1552"/>
    </location>
</feature>
<reference evidence="3 4" key="1">
    <citation type="submission" date="2020-04" db="EMBL/GenBank/DDBJ databases">
        <authorList>
            <person name="Hitch T.C.A."/>
            <person name="Wylensek D."/>
            <person name="Clavel T."/>
        </authorList>
    </citation>
    <scope>NUCLEOTIDE SEQUENCE [LARGE SCALE GENOMIC DNA]</scope>
    <source>
        <strain evidence="3 4">Oil-RF-744-FAT-WT-6-1</strain>
    </source>
</reference>
<name>A0A848C0K1_9FIRM</name>
<gene>
    <name evidence="3" type="ORF">HF872_09440</name>
</gene>
<dbReference type="Proteomes" id="UP000591071">
    <property type="component" value="Unassembled WGS sequence"/>
</dbReference>
<organism evidence="3 4">
    <name type="scientific">Megasphaera hexanoica</name>
    <dbReference type="NCBI Taxonomy" id="1675036"/>
    <lineage>
        <taxon>Bacteria</taxon>
        <taxon>Bacillati</taxon>
        <taxon>Bacillota</taxon>
        <taxon>Negativicutes</taxon>
        <taxon>Veillonellales</taxon>
        <taxon>Veillonellaceae</taxon>
        <taxon>Megasphaera</taxon>
    </lineage>
</organism>
<keyword evidence="1" id="KW-0175">Coiled coil</keyword>
<proteinExistence type="predicted"/>
<evidence type="ECO:0000313" key="4">
    <source>
        <dbReference type="Proteomes" id="UP000591071"/>
    </source>
</evidence>
<evidence type="ECO:0000313" key="3">
    <source>
        <dbReference type="EMBL" id="NME28839.1"/>
    </source>
</evidence>
<comment type="caution">
    <text evidence="3">The sequence shown here is derived from an EMBL/GenBank/DDBJ whole genome shotgun (WGS) entry which is preliminary data.</text>
</comment>
<evidence type="ECO:0008006" key="5">
    <source>
        <dbReference type="Google" id="ProtNLM"/>
    </source>
</evidence>
<dbReference type="RefSeq" id="WP_170087808.1">
    <property type="nucleotide sequence ID" value="NZ_JABAFG010000015.1"/>
</dbReference>
<protein>
    <recommendedName>
        <fullName evidence="5">Phage MuF C-terminal domain-containing protein</fullName>
    </recommendedName>
</protein>
<feature type="region of interest" description="Disordered" evidence="2">
    <location>
        <begin position="1"/>
        <end position="23"/>
    </location>
</feature>
<sequence length="2505" mass="282652">MDDYTFDAGNPADALSNLSEPNLIKTPDAEETAEEKEANYEKLDKILESGVPVTHDIPNLLSTPVIFGDLSTEPKTQQPAADKPAWLRAMEWVSAGAADIYRNLFNENAQTLRNANRWAPALGVSAQYLVDHPDEMERAKQAYNKQATWGFMQGQYYSGDALDGMYPELIALRKSDTVGTAQALENFSDLRDTRFIFQAAGDFASYTGQLFSDAFQSGTDMVRLYDAQMKAVESGDIESNRPSIEALANKLKEEEKNEPDTFAGKVVYEAIKQLTIYGTQGIRALQYVPKSMAIAMTAAAPAALAAGSASLGTGAVAVETAAGLTGAAWGLRTGLFKEIAKQSMADRYWELAQRKDANGKPLYSRGQMLADSTIVGGINGAVELGLLEFGYAPIKAAWGDKAAKSILKNAAAQRQIVDEGKLALARIAALGATKQYARSVGSELVEEGVQQTVSDVADNMEYALHGKQGKYHTAKDVLNDAVDAMVQAVPAAIGMGGMGAAVHGVGHYKSMSALASIKVQDWRESYQRQVEQAALEALAQQKEKNNLAKENPEVYGKVIQAQADKNDMGTIYVDAQELSRTEEGVAVLNDAVERGMVTPEQVEQSVKNGTDMEIPTGIFAQMSDSTFDTKTMMDASTMNKGGIHRAALRQRAERMETLRKELSNIANDTSDAVSEEIMRDHFADADEETQQLARDVVYRNPYDLKNAYKEALKDVRGQLEDILGFDAYWNYQPQGVAKVVVDQGTHSNVQTGRGLRMSNNDKWWSDMYRDLGRKANKDEMLYIAYEDQKNEVQHYASPEEAAQWEKETGDLLHQYEKLRDMEQTFQQLAQEDYAIRKSFKTKEGAAVYKETAQTLAANGQAQAAKENAYIYARMAERWGDIRHEYGDTAYTAQDFAKAHPIVMNQQAGQFGQAMFNVRKSGTNTFEEFIKKINDRRQKGKPANKLMFTGNSGVIYAEAQVVHATTPHHGHVLSAEQLDDIDAHIGTVQNAAISNKKDTAVFSGIPVLTHVKGKLGDYYVVLEIDDKGTIWFKTGFPGKAESIENIIKTKIAEHSARILSHNAQGPSSQNKTAISLLSIQKELSNVNEKYKQAGHDNQHYRQGQLRAAYDTHTGAIHLFDAADQSSFIHETAHMWLSEMENMAGKESAPQQLVSDLQTIRDWAGYAPEKLADYKGTKLEKEFAGHAAAIEKARQSGDAVAVKAAEERWMQERFARGFERYMAEGKAPTKELTGVFRRFKKWLIGIYQDLKNLGKEPPDDVKRVMDRMLASDQDIELWAKTRELNAWNRKGFSGDLKGPEGEMIRKWNEEIKERIKEQLIKEFIAEEQEDWETSRKESLEKEQLDYEKQLCDENEIYRIENLYNHMPEGRQAILEQNGFKDEADFRQALQEAGGSLEERSAAYMAEREQLYAEMMPTYEDICKAADERLASTNGQARLNDLEANAMRRKLNGYVAECIRAMQELGQLKGNENEVRMQLRQLLGIDTPEDKEKAAKGRIDSIILSRNEEIRNLKESLAKEKEKEKASQKDSKEQIKELKQALQEVIQGLNQARDMSSTSYVKMLELSRRELEGMKVSEATTWRHFEIKAKAASHRADQHMSAGNFEQAMLEKGNAQKFYCMARAAKDNEEYVRKAMEGQKGTLDNQGNERYGIKGILNRISRAKDPVRMGMHSRYFLQHLAYNLGITERDGRPPTADGKIIGLDWQYIYRDLSPDYCLAENSEGAIDKPNENSIVAPWIRNIVDGKERMNYQDLSLAQFRDIDQAINALYKSGRRDYEATTILDENGKQIGLPDAIQELAQSMQQNPEWNPQQIKNDQNKKGRLKDKMSDAVLALTKIEVILDDMGKKWKQFIWNPIDRADRKEIAMQQEAVRQFAKICHMYTPQEWQHMRTDKSWAVGRTTNFTHEQILAMALNWGNKEGRQRIMDYYHVNEADMEDLFTRALTTKDLDFLEAVWNSLRQYWPERNAVQERLYGVGLGQVRAMSFTINGRKVSGGYYPIRYDPQLSVNAREHEMDDIVKTQLSGSSTMAIGMGSTKSRSKKVTGMGLDLSLDVWPAAINEAIHHICMREAVTDVYKIIAHPDIQKIIQENYGMHTYDALKQWTKDCWKTDVQKMTSMGRMLERLRRKTSYAVMAYRTSTALLNALNIFPMMNRIGAINTIRALSEFGLGFYKGTKTYQQNRQFVMENSPMMADRMNNIDRDMQQGMNFEAEPGSSMTSVRFKQMRDRVGRYGYWFITETDLMCSMALWKYTYGQTLKEQVSGGKTDPGVITDQAVLAADKAVRDVFGSGRVKDQPAMMRRNDWISQLAPFYSYSNTVLNSLISAGYQWKKGNKLALFNAMLFWVVLPTVFETAYREAVAGNDDPDKILKKMGIKLVANTVQGVPVVRDTLEDSLYAIMGLPTFESSNVLGVSLFEEMGKTVQAVMSPNKDWTDVGRGVSRIANRYYGFSDTLTDAFWTLMRFSLVDTDRSVGTLLNSVIFDRRYKTLKERQRTEHKKETEKRKGDKQ</sequence>